<organism evidence="4">
    <name type="scientific">Serpula lacrymans var. lacrymans (strain S7.3)</name>
    <name type="common">Dry rot fungus</name>
    <dbReference type="NCBI Taxonomy" id="936435"/>
    <lineage>
        <taxon>Eukaryota</taxon>
        <taxon>Fungi</taxon>
        <taxon>Dikarya</taxon>
        <taxon>Basidiomycota</taxon>
        <taxon>Agaricomycotina</taxon>
        <taxon>Agaricomycetes</taxon>
        <taxon>Agaricomycetidae</taxon>
        <taxon>Boletales</taxon>
        <taxon>Coniophorineae</taxon>
        <taxon>Serpulaceae</taxon>
        <taxon>Serpula</taxon>
    </lineage>
</organism>
<dbReference type="HOGENOM" id="CLU_744259_0_0_1"/>
<reference evidence="4" key="1">
    <citation type="journal article" date="2011" name="Science">
        <title>The plant cell wall-decomposing machinery underlies the functional diversity of forest fungi.</title>
        <authorList>
            <person name="Eastwood D.C."/>
            <person name="Floudas D."/>
            <person name="Binder M."/>
            <person name="Majcherczyk A."/>
            <person name="Schneider P."/>
            <person name="Aerts A."/>
            <person name="Asiegbu F.O."/>
            <person name="Baker S.E."/>
            <person name="Barry K."/>
            <person name="Bendiksby M."/>
            <person name="Blumentritt M."/>
            <person name="Coutinho P.M."/>
            <person name="Cullen D."/>
            <person name="de Vries R.P."/>
            <person name="Gathman A."/>
            <person name="Goodell B."/>
            <person name="Henrissat B."/>
            <person name="Ihrmark K."/>
            <person name="Kauserud H."/>
            <person name="Kohler A."/>
            <person name="LaButti K."/>
            <person name="Lapidus A."/>
            <person name="Lavin J.L."/>
            <person name="Lee Y.-H."/>
            <person name="Lindquist E."/>
            <person name="Lilly W."/>
            <person name="Lucas S."/>
            <person name="Morin E."/>
            <person name="Murat C."/>
            <person name="Oguiza J.A."/>
            <person name="Park J."/>
            <person name="Pisabarro A.G."/>
            <person name="Riley R."/>
            <person name="Rosling A."/>
            <person name="Salamov A."/>
            <person name="Schmidt O."/>
            <person name="Schmutz J."/>
            <person name="Skrede I."/>
            <person name="Stenlid J."/>
            <person name="Wiebenga A."/>
            <person name="Xie X."/>
            <person name="Kuees U."/>
            <person name="Hibbett D.S."/>
            <person name="Hoffmeister D."/>
            <person name="Hoegberg N."/>
            <person name="Martin F."/>
            <person name="Grigoriev I.V."/>
            <person name="Watkinson S.C."/>
        </authorList>
    </citation>
    <scope>NUCLEOTIDE SEQUENCE [LARGE SCALE GENOMIC DNA]</scope>
    <source>
        <strain evidence="4">strain S7.3</strain>
    </source>
</reference>
<sequence>MHTTSRIMTVFCPVCRKRGKFTDARPIYMDAGRGSSPPIPLSPSPSHSPQPQSHSETNAVGDRERTRFQAEINRLNTHLRESQDDSSALRAALEAAHVEREQLGGDVDTLRGRLDMLARRSATQLRELEANVAVLRHDAAQVGPLEEEAAMARAEVMRLKEVKECLMREMKEVREREGCWRGWVEEHKKETMKWKGKVKGMKEQLKRIERERENERNRVKAGAEEEIEEESLVVLDAHEGGLDPIKKVHKAKGKDNEDWLDELWIDGDANDFAPIDVDENSLTEEESVVDMDTGVVARPPYFVSARDLLKTGSLDEDRPLPQDRPRSFVRFPSDWTLSNTDGKGGVFDGVASGSGAGGGTSVALSNNAAKKA</sequence>
<name>F8Q3Z1_SERL3</name>
<feature type="compositionally biased region" description="Gly residues" evidence="2">
    <location>
        <begin position="346"/>
        <end position="360"/>
    </location>
</feature>
<keyword evidence="4" id="KW-1185">Reference proteome</keyword>
<dbReference type="InParanoid" id="F8Q3Z1"/>
<evidence type="ECO:0000256" key="1">
    <source>
        <dbReference type="SAM" id="Coils"/>
    </source>
</evidence>
<feature type="compositionally biased region" description="Pro residues" evidence="2">
    <location>
        <begin position="37"/>
        <end position="48"/>
    </location>
</feature>
<dbReference type="EMBL" id="GL945483">
    <property type="protein sequence ID" value="EGN96847.1"/>
    <property type="molecule type" value="Genomic_DNA"/>
</dbReference>
<feature type="coiled-coil region" evidence="1">
    <location>
        <begin position="118"/>
        <end position="225"/>
    </location>
</feature>
<feature type="region of interest" description="Disordered" evidence="2">
    <location>
        <begin position="26"/>
        <end position="64"/>
    </location>
</feature>
<gene>
    <name evidence="3" type="ORF">SERLA73DRAFT_75697</name>
</gene>
<keyword evidence="1" id="KW-0175">Coiled coil</keyword>
<evidence type="ECO:0000256" key="2">
    <source>
        <dbReference type="SAM" id="MobiDB-lite"/>
    </source>
</evidence>
<dbReference type="Proteomes" id="UP000008063">
    <property type="component" value="Unassembled WGS sequence"/>
</dbReference>
<evidence type="ECO:0000313" key="4">
    <source>
        <dbReference type="Proteomes" id="UP000008063"/>
    </source>
</evidence>
<dbReference type="OMA" id="HCICASC"/>
<accession>F8Q3Z1</accession>
<protein>
    <submittedName>
        <fullName evidence="3">Uncharacterized protein</fullName>
    </submittedName>
</protein>
<evidence type="ECO:0000313" key="3">
    <source>
        <dbReference type="EMBL" id="EGN96847.1"/>
    </source>
</evidence>
<dbReference type="AlphaFoldDB" id="F8Q3Z1"/>
<proteinExistence type="predicted"/>
<feature type="region of interest" description="Disordered" evidence="2">
    <location>
        <begin position="346"/>
        <end position="372"/>
    </location>
</feature>